<dbReference type="KEGG" id="cbu:CBU_1801"/>
<dbReference type="STRING" id="227377.CBU_1801"/>
<protein>
    <submittedName>
        <fullName evidence="1">Uncharacterized protein</fullName>
    </submittedName>
</protein>
<name>Q83AS9_COXBU</name>
<dbReference type="PATRIC" id="fig|227377.7.peg.1789"/>
<gene>
    <name evidence="1" type="ordered locus">CBU_1801</name>
</gene>
<dbReference type="AlphaFoldDB" id="Q83AS9"/>
<proteinExistence type="predicted"/>
<dbReference type="GeneID" id="1209712"/>
<dbReference type="HOGENOM" id="CLU_2368120_0_0_6"/>
<dbReference type="EnsemblBacteria" id="AAO91294">
    <property type="protein sequence ID" value="AAO91294"/>
    <property type="gene ID" value="CBU_1801"/>
</dbReference>
<sequence length="98" mass="11085">MWVMTIKKLLEKIDQMICSYLGLGQEETRPAQVQMTDGRLIISNTTAYKRHVMKESWSSFSDVSLKRVNPESLEKLGLAAGKAIAKNLIISFEKPTIK</sequence>
<evidence type="ECO:0000313" key="1">
    <source>
        <dbReference type="EMBL" id="AAO91294.2"/>
    </source>
</evidence>
<reference evidence="1 2" key="2">
    <citation type="journal article" date="2009" name="Infect. Immun.">
        <title>Comparative genomics reveal extensive transposon-mediated genomic plasticity and diversity among potential effector proteins within the genus Coxiella.</title>
        <authorList>
            <person name="Beare P.A."/>
            <person name="Unsworth N."/>
            <person name="Andoh M."/>
            <person name="Voth D.E."/>
            <person name="Omsland A."/>
            <person name="Gilk S.D."/>
            <person name="Williams K.P."/>
            <person name="Sobral B.W."/>
            <person name="Kupko J.J.III."/>
            <person name="Porcella S.F."/>
            <person name="Samuel J.E."/>
            <person name="Heinzen R.A."/>
        </authorList>
    </citation>
    <scope>NUCLEOTIDE SEQUENCE [LARGE SCALE GENOMIC DNA]</scope>
    <source>
        <strain evidence="2">RSA 493 / Nine Mile phase I</strain>
    </source>
</reference>
<organism evidence="1 2">
    <name type="scientific">Coxiella burnetii (strain RSA 493 / Nine Mile phase I)</name>
    <dbReference type="NCBI Taxonomy" id="227377"/>
    <lineage>
        <taxon>Bacteria</taxon>
        <taxon>Pseudomonadati</taxon>
        <taxon>Pseudomonadota</taxon>
        <taxon>Gammaproteobacteria</taxon>
        <taxon>Legionellales</taxon>
        <taxon>Coxiellaceae</taxon>
        <taxon>Coxiella</taxon>
    </lineage>
</organism>
<dbReference type="Proteomes" id="UP000002671">
    <property type="component" value="Chromosome"/>
</dbReference>
<reference evidence="1 2" key="1">
    <citation type="journal article" date="2003" name="Proc. Natl. Acad. Sci. U.S.A.">
        <title>Complete genome sequence of the Q-fever pathogen, Coxiella burnetii.</title>
        <authorList>
            <person name="Seshadri R."/>
            <person name="Paulsen I.T."/>
            <person name="Eisen J.A."/>
            <person name="Read T.D."/>
            <person name="Nelson K.E."/>
            <person name="Nelson W.C."/>
            <person name="Ward N.L."/>
            <person name="Tettelin H."/>
            <person name="Davidsen T.M."/>
            <person name="Beanan M.J."/>
            <person name="Deboy R.T."/>
            <person name="Daugherty S.C."/>
            <person name="Brinkac L.M."/>
            <person name="Madupu R."/>
            <person name="Dodson R.J."/>
            <person name="Khouri H.M."/>
            <person name="Lee K.H."/>
            <person name="Carty H.A."/>
            <person name="Scanlan D."/>
            <person name="Heinzen R.A."/>
            <person name="Thompson H.A."/>
            <person name="Samuel J.E."/>
            <person name="Fraser C.M."/>
            <person name="Heidelberg J.F."/>
        </authorList>
    </citation>
    <scope>NUCLEOTIDE SEQUENCE [LARGE SCALE GENOMIC DNA]</scope>
    <source>
        <strain evidence="2">RSA 493 / Nine Mile phase I</strain>
    </source>
</reference>
<dbReference type="RefSeq" id="NP_820780.2">
    <property type="nucleotide sequence ID" value="NC_002971.4"/>
</dbReference>
<dbReference type="RefSeq" id="WP_010958451.1">
    <property type="nucleotide sequence ID" value="NC_002971.4"/>
</dbReference>
<keyword evidence="2" id="KW-1185">Reference proteome</keyword>
<evidence type="ECO:0000313" key="2">
    <source>
        <dbReference type="Proteomes" id="UP000002671"/>
    </source>
</evidence>
<dbReference type="EMBL" id="AE016828">
    <property type="protein sequence ID" value="AAO91294.2"/>
    <property type="molecule type" value="Genomic_DNA"/>
</dbReference>
<accession>Q83AS9</accession>